<sequence>MNRKAIYGLLITIILPLTCYFIIGHYADQAVVLPQRFFPDSINSTLKDGKKVSDTVWHRLSNFKLTNQLGETVTLDKYRGKIIIADFFFTHCPTICPPLTQNMKRLQGSITNSERVGDRTNSDVQFISFSIDPERDSVHQLKAWADRFQINPQQWDLLTGDKKTIYDLALKDMRIGLVDGKGIDTSFIHTDHFVLIDTSRVIRGFYHGLDSASLAKISRDLVLLTLEKNPNEKSALSGQLNLLAIVFLIAGVLVGLFLIVFKKKKNVTPIVDQK</sequence>
<dbReference type="Proteomes" id="UP000198757">
    <property type="component" value="Unassembled WGS sequence"/>
</dbReference>
<protein>
    <submittedName>
        <fullName evidence="7">Protein SCO1/2</fullName>
    </submittedName>
</protein>
<evidence type="ECO:0000256" key="3">
    <source>
        <dbReference type="PIRSR" id="PIRSR603782-1"/>
    </source>
</evidence>
<evidence type="ECO:0000256" key="4">
    <source>
        <dbReference type="PIRSR" id="PIRSR603782-2"/>
    </source>
</evidence>
<feature type="transmembrane region" description="Helical" evidence="5">
    <location>
        <begin position="7"/>
        <end position="27"/>
    </location>
</feature>
<dbReference type="OrthoDB" id="9811998at2"/>
<dbReference type="SUPFAM" id="SSF52833">
    <property type="entry name" value="Thioredoxin-like"/>
    <property type="match status" value="1"/>
</dbReference>
<dbReference type="RefSeq" id="WP_090389436.1">
    <property type="nucleotide sequence ID" value="NZ_FMZO01000003.1"/>
</dbReference>
<feature type="binding site" evidence="3">
    <location>
        <position position="92"/>
    </location>
    <ligand>
        <name>Cu cation</name>
        <dbReference type="ChEBI" id="CHEBI:23378"/>
    </ligand>
</feature>
<dbReference type="EMBL" id="FMZO01000003">
    <property type="protein sequence ID" value="SDC67043.1"/>
    <property type="molecule type" value="Genomic_DNA"/>
</dbReference>
<dbReference type="AlphaFoldDB" id="A0A1G6NGS7"/>
<keyword evidence="8" id="KW-1185">Reference proteome</keyword>
<dbReference type="Gene3D" id="3.40.30.10">
    <property type="entry name" value="Glutaredoxin"/>
    <property type="match status" value="1"/>
</dbReference>
<keyword evidence="5" id="KW-1133">Transmembrane helix</keyword>
<gene>
    <name evidence="7" type="ORF">SAMN04487894_103270</name>
</gene>
<feature type="binding site" evidence="3">
    <location>
        <position position="96"/>
    </location>
    <ligand>
        <name>Cu cation</name>
        <dbReference type="ChEBI" id="CHEBI:23378"/>
    </ligand>
</feature>
<dbReference type="STRING" id="1285928.SAMN04487894_103270"/>
<keyword evidence="5" id="KW-0812">Transmembrane</keyword>
<evidence type="ECO:0000313" key="8">
    <source>
        <dbReference type="Proteomes" id="UP000198757"/>
    </source>
</evidence>
<evidence type="ECO:0000256" key="5">
    <source>
        <dbReference type="SAM" id="Phobius"/>
    </source>
</evidence>
<keyword evidence="4" id="KW-1015">Disulfide bond</keyword>
<dbReference type="PANTHER" id="PTHR12151:SF25">
    <property type="entry name" value="LINALOOL DEHYDRATASE_ISOMERASE DOMAIN-CONTAINING PROTEIN"/>
    <property type="match status" value="1"/>
</dbReference>
<evidence type="ECO:0000256" key="2">
    <source>
        <dbReference type="ARBA" id="ARBA00023008"/>
    </source>
</evidence>
<evidence type="ECO:0000256" key="1">
    <source>
        <dbReference type="ARBA" id="ARBA00010996"/>
    </source>
</evidence>
<reference evidence="8" key="1">
    <citation type="submission" date="2016-10" db="EMBL/GenBank/DDBJ databases">
        <authorList>
            <person name="Varghese N."/>
            <person name="Submissions S."/>
        </authorList>
    </citation>
    <scope>NUCLEOTIDE SEQUENCE [LARGE SCALE GENOMIC DNA]</scope>
    <source>
        <strain evidence="8">DSM 25811 / CCM 8410 / LMG 26954 / E90</strain>
    </source>
</reference>
<dbReference type="InterPro" id="IPR003782">
    <property type="entry name" value="SCO1/SenC"/>
</dbReference>
<organism evidence="7 8">
    <name type="scientific">Niabella drilacis (strain DSM 25811 / CCM 8410 / CCUG 62505 / LMG 26954 / E90)</name>
    <dbReference type="NCBI Taxonomy" id="1285928"/>
    <lineage>
        <taxon>Bacteria</taxon>
        <taxon>Pseudomonadati</taxon>
        <taxon>Bacteroidota</taxon>
        <taxon>Chitinophagia</taxon>
        <taxon>Chitinophagales</taxon>
        <taxon>Chitinophagaceae</taxon>
        <taxon>Niabella</taxon>
    </lineage>
</organism>
<keyword evidence="2 3" id="KW-0186">Copper</keyword>
<feature type="domain" description="Thioredoxin" evidence="6">
    <location>
        <begin position="54"/>
        <end position="227"/>
    </location>
</feature>
<dbReference type="Pfam" id="PF02630">
    <property type="entry name" value="SCO1-SenC"/>
    <property type="match status" value="1"/>
</dbReference>
<evidence type="ECO:0000313" key="7">
    <source>
        <dbReference type="EMBL" id="SDC67043.1"/>
    </source>
</evidence>
<accession>A0A1G6NGS7</accession>
<keyword evidence="3" id="KW-0479">Metal-binding</keyword>
<comment type="similarity">
    <text evidence="1">Belongs to the SCO1/2 family.</text>
</comment>
<name>A0A1G6NGS7_NIADE</name>
<feature type="binding site" evidence="3">
    <location>
        <position position="189"/>
    </location>
    <ligand>
        <name>Cu cation</name>
        <dbReference type="ChEBI" id="CHEBI:23378"/>
    </ligand>
</feature>
<keyword evidence="5" id="KW-0472">Membrane</keyword>
<evidence type="ECO:0000259" key="6">
    <source>
        <dbReference type="PROSITE" id="PS51352"/>
    </source>
</evidence>
<dbReference type="PANTHER" id="PTHR12151">
    <property type="entry name" value="ELECTRON TRANSPORT PROTIN SCO1/SENC FAMILY MEMBER"/>
    <property type="match status" value="1"/>
</dbReference>
<dbReference type="CDD" id="cd02968">
    <property type="entry name" value="SCO"/>
    <property type="match status" value="1"/>
</dbReference>
<proteinExistence type="inferred from homology"/>
<feature type="disulfide bond" description="Redox-active" evidence="4">
    <location>
        <begin position="92"/>
        <end position="96"/>
    </location>
</feature>
<dbReference type="InterPro" id="IPR036249">
    <property type="entry name" value="Thioredoxin-like_sf"/>
</dbReference>
<feature type="transmembrane region" description="Helical" evidence="5">
    <location>
        <begin position="240"/>
        <end position="261"/>
    </location>
</feature>
<dbReference type="PROSITE" id="PS51352">
    <property type="entry name" value="THIOREDOXIN_2"/>
    <property type="match status" value="1"/>
</dbReference>
<dbReference type="GO" id="GO:0046872">
    <property type="term" value="F:metal ion binding"/>
    <property type="evidence" value="ECO:0007669"/>
    <property type="project" value="UniProtKB-KW"/>
</dbReference>
<dbReference type="InterPro" id="IPR013766">
    <property type="entry name" value="Thioredoxin_domain"/>
</dbReference>